<sequence length="188" mass="21123">MRQIVMMTSVSLDGYVAGPGGEIDWHHVDDEVHTDFNTRLGAMSTFLDGRISYELMASYWPTADQDAEAAPPIVEFARIWRDMPKIVFSRSLTDVAWNSTIRREVDPEEIRELQRRPGGDMAIGGATLAATFMRFDLIDEYCLYVNPIILGAGQPLFPGAPERVAPTLVESRTFGNGVVLIRYRRERG</sequence>
<feature type="domain" description="Bacterial bifunctional deaminase-reductase C-terminal" evidence="1">
    <location>
        <begin position="3"/>
        <end position="180"/>
    </location>
</feature>
<dbReference type="AlphaFoldDB" id="A0A1H0L4S6"/>
<dbReference type="OrthoDB" id="7949219at2"/>
<dbReference type="RefSeq" id="WP_090475445.1">
    <property type="nucleotide sequence ID" value="NZ_LT629710.1"/>
</dbReference>
<accession>A0A1H0L4S6</accession>
<gene>
    <name evidence="2" type="ORF">SAMN04515671_1532</name>
</gene>
<name>A0A1H0L4S6_9ACTN</name>
<dbReference type="GO" id="GO:0009231">
    <property type="term" value="P:riboflavin biosynthetic process"/>
    <property type="evidence" value="ECO:0007669"/>
    <property type="project" value="InterPro"/>
</dbReference>
<dbReference type="Gene3D" id="3.40.430.10">
    <property type="entry name" value="Dihydrofolate Reductase, subunit A"/>
    <property type="match status" value="1"/>
</dbReference>
<dbReference type="STRING" id="1090615.SAMN04515671_1532"/>
<dbReference type="Pfam" id="PF01872">
    <property type="entry name" value="RibD_C"/>
    <property type="match status" value="1"/>
</dbReference>
<dbReference type="InterPro" id="IPR024072">
    <property type="entry name" value="DHFR-like_dom_sf"/>
</dbReference>
<keyword evidence="3" id="KW-1185">Reference proteome</keyword>
<dbReference type="InterPro" id="IPR002734">
    <property type="entry name" value="RibDG_C"/>
</dbReference>
<organism evidence="2 3">
    <name type="scientific">Nakamurella panacisegetis</name>
    <dbReference type="NCBI Taxonomy" id="1090615"/>
    <lineage>
        <taxon>Bacteria</taxon>
        <taxon>Bacillati</taxon>
        <taxon>Actinomycetota</taxon>
        <taxon>Actinomycetes</taxon>
        <taxon>Nakamurellales</taxon>
        <taxon>Nakamurellaceae</taxon>
        <taxon>Nakamurella</taxon>
    </lineage>
</organism>
<reference evidence="2 3" key="1">
    <citation type="submission" date="2016-10" db="EMBL/GenBank/DDBJ databases">
        <authorList>
            <person name="de Groot N.N."/>
        </authorList>
    </citation>
    <scope>NUCLEOTIDE SEQUENCE [LARGE SCALE GENOMIC DNA]</scope>
    <source>
        <strain evidence="3">P4-7,KCTC 19426,CECT 7604</strain>
    </source>
</reference>
<evidence type="ECO:0000313" key="3">
    <source>
        <dbReference type="Proteomes" id="UP000198741"/>
    </source>
</evidence>
<dbReference type="PANTHER" id="PTHR38011">
    <property type="entry name" value="DIHYDROFOLATE REDUCTASE FAMILY PROTEIN (AFU_ORTHOLOGUE AFUA_8G06820)"/>
    <property type="match status" value="1"/>
</dbReference>
<protein>
    <submittedName>
        <fullName evidence="2">Dihydrofolate reductase</fullName>
    </submittedName>
</protein>
<dbReference type="SUPFAM" id="SSF53597">
    <property type="entry name" value="Dihydrofolate reductase-like"/>
    <property type="match status" value="1"/>
</dbReference>
<proteinExistence type="predicted"/>
<dbReference type="GO" id="GO:0008703">
    <property type="term" value="F:5-amino-6-(5-phosphoribosylamino)uracil reductase activity"/>
    <property type="evidence" value="ECO:0007669"/>
    <property type="project" value="InterPro"/>
</dbReference>
<dbReference type="EMBL" id="LT629710">
    <property type="protein sequence ID" value="SDO62960.1"/>
    <property type="molecule type" value="Genomic_DNA"/>
</dbReference>
<dbReference type="Proteomes" id="UP000198741">
    <property type="component" value="Chromosome I"/>
</dbReference>
<evidence type="ECO:0000313" key="2">
    <source>
        <dbReference type="EMBL" id="SDO62960.1"/>
    </source>
</evidence>
<dbReference type="InterPro" id="IPR050765">
    <property type="entry name" value="Riboflavin_Biosynth_HTPR"/>
</dbReference>
<dbReference type="PANTHER" id="PTHR38011:SF11">
    <property type="entry name" value="2,5-DIAMINO-6-RIBOSYLAMINO-4(3H)-PYRIMIDINONE 5'-PHOSPHATE REDUCTASE"/>
    <property type="match status" value="1"/>
</dbReference>
<evidence type="ECO:0000259" key="1">
    <source>
        <dbReference type="Pfam" id="PF01872"/>
    </source>
</evidence>